<keyword evidence="3" id="KW-0808">Transferase</keyword>
<dbReference type="Pfam" id="PF00078">
    <property type="entry name" value="RVT_1"/>
    <property type="match status" value="1"/>
</dbReference>
<dbReference type="InterPro" id="IPR000477">
    <property type="entry name" value="RT_dom"/>
</dbReference>
<evidence type="ECO:0000259" key="2">
    <source>
        <dbReference type="Pfam" id="PF00078"/>
    </source>
</evidence>
<gene>
    <name evidence="3" type="ORF">FS320_44035</name>
</gene>
<accession>A0A5N7MXK3</accession>
<dbReference type="AlphaFoldDB" id="A0A5N7MXK3"/>
<keyword evidence="4" id="KW-1185">Reference proteome</keyword>
<dbReference type="Proteomes" id="UP000403266">
    <property type="component" value="Unassembled WGS sequence"/>
</dbReference>
<comment type="similarity">
    <text evidence="1">Belongs to the bacterial reverse transcriptase family.</text>
</comment>
<keyword evidence="3" id="KW-0695">RNA-directed DNA polymerase</keyword>
<proteinExistence type="inferred from homology"/>
<dbReference type="OrthoDB" id="8232464at2"/>
<protein>
    <submittedName>
        <fullName evidence="3">Retron-type reverse transcriptase</fullName>
    </submittedName>
</protein>
<name>A0A5N7MXK3_9HYPH</name>
<feature type="domain" description="Reverse transcriptase" evidence="2">
    <location>
        <begin position="89"/>
        <end position="163"/>
    </location>
</feature>
<dbReference type="PANTHER" id="PTHR34047:SF8">
    <property type="entry name" value="PROTEIN YKFC"/>
    <property type="match status" value="1"/>
</dbReference>
<evidence type="ECO:0000256" key="1">
    <source>
        <dbReference type="ARBA" id="ARBA00034120"/>
    </source>
</evidence>
<reference evidence="3 4" key="1">
    <citation type="journal article" date="2019" name="Syst. Appl. Microbiol.">
        <title>Microvirga tunisiensis sp. nov., a root nodule symbiotic bacterium isolated from Lupinus micranthus and L. luteus grown in Northern Tunisia.</title>
        <authorList>
            <person name="Msaddak A."/>
            <person name="Rejili M."/>
            <person name="Duran D."/>
            <person name="Mars M."/>
            <person name="Palacios J.M."/>
            <person name="Ruiz-Argueso T."/>
            <person name="Rey L."/>
            <person name="Imperial J."/>
        </authorList>
    </citation>
    <scope>NUCLEOTIDE SEQUENCE [LARGE SCALE GENOMIC DNA]</scope>
    <source>
        <strain evidence="3 4">Lmie10</strain>
    </source>
</reference>
<dbReference type="SUPFAM" id="SSF56672">
    <property type="entry name" value="DNA/RNA polymerases"/>
    <property type="match status" value="1"/>
</dbReference>
<dbReference type="RefSeq" id="WP_152718733.1">
    <property type="nucleotide sequence ID" value="NZ_VOSJ01000898.1"/>
</dbReference>
<dbReference type="CDD" id="cd01651">
    <property type="entry name" value="RT_G2_intron"/>
    <property type="match status" value="1"/>
</dbReference>
<organism evidence="3 4">
    <name type="scientific">Microvirga tunisiensis</name>
    <dbReference type="NCBI Taxonomy" id="2108360"/>
    <lineage>
        <taxon>Bacteria</taxon>
        <taxon>Pseudomonadati</taxon>
        <taxon>Pseudomonadota</taxon>
        <taxon>Alphaproteobacteria</taxon>
        <taxon>Hyphomicrobiales</taxon>
        <taxon>Methylobacteriaceae</taxon>
        <taxon>Microvirga</taxon>
    </lineage>
</organism>
<sequence length="168" mass="18837">MHADTALRRLEALPDLAQAGKRINGLFRLLTYRPLWTEGLERIKRNKGAGTPGVDGSTISTLGETDIETIIQMLVDGTYRPKPVKRVYIPKANGKLRPLGIPTAQDRLVQEVVRSILNRIYEPVFSPNSHGFRKKRSCHTALESFSKRWGATKWLVDVDVEGFLDPAS</sequence>
<dbReference type="InterPro" id="IPR043502">
    <property type="entry name" value="DNA/RNA_pol_sf"/>
</dbReference>
<dbReference type="GO" id="GO:0003964">
    <property type="term" value="F:RNA-directed DNA polymerase activity"/>
    <property type="evidence" value="ECO:0007669"/>
    <property type="project" value="UniProtKB-KW"/>
</dbReference>
<keyword evidence="3" id="KW-0548">Nucleotidyltransferase</keyword>
<evidence type="ECO:0000313" key="3">
    <source>
        <dbReference type="EMBL" id="MPR31618.1"/>
    </source>
</evidence>
<dbReference type="PANTHER" id="PTHR34047">
    <property type="entry name" value="NUCLEAR INTRON MATURASE 1, MITOCHONDRIAL-RELATED"/>
    <property type="match status" value="1"/>
</dbReference>
<comment type="caution">
    <text evidence="3">The sequence shown here is derived from an EMBL/GenBank/DDBJ whole genome shotgun (WGS) entry which is preliminary data.</text>
</comment>
<dbReference type="EMBL" id="VOSK01000838">
    <property type="protein sequence ID" value="MPR31618.1"/>
    <property type="molecule type" value="Genomic_DNA"/>
</dbReference>
<evidence type="ECO:0000313" key="4">
    <source>
        <dbReference type="Proteomes" id="UP000403266"/>
    </source>
</evidence>
<dbReference type="InterPro" id="IPR051083">
    <property type="entry name" value="GrpII_Intron_Splice-Mob/Def"/>
</dbReference>